<dbReference type="PANTHER" id="PTHR30399:SF1">
    <property type="entry name" value="UTP PYROPHOSPHATASE"/>
    <property type="match status" value="1"/>
</dbReference>
<feature type="domain" description="YgjP-like metallopeptidase" evidence="1">
    <location>
        <begin position="24"/>
        <end position="226"/>
    </location>
</feature>
<proteinExistence type="predicted"/>
<reference evidence="2" key="1">
    <citation type="submission" date="2018-06" db="EMBL/GenBank/DDBJ databases">
        <authorList>
            <person name="Zhirakovskaya E."/>
        </authorList>
    </citation>
    <scope>NUCLEOTIDE SEQUENCE</scope>
</reference>
<evidence type="ECO:0000313" key="2">
    <source>
        <dbReference type="EMBL" id="VAW87835.1"/>
    </source>
</evidence>
<protein>
    <recommendedName>
        <fullName evidence="1">YgjP-like metallopeptidase domain-containing protein</fullName>
    </recommendedName>
</protein>
<accession>A0A3B0Z3E5</accession>
<dbReference type="InterPro" id="IPR053136">
    <property type="entry name" value="UTP_pyrophosphatase-like"/>
</dbReference>
<dbReference type="InterPro" id="IPR002725">
    <property type="entry name" value="YgjP-like_metallopeptidase"/>
</dbReference>
<evidence type="ECO:0000259" key="1">
    <source>
        <dbReference type="Pfam" id="PF01863"/>
    </source>
</evidence>
<dbReference type="AlphaFoldDB" id="A0A3B0Z3E5"/>
<sequence>MSQSDYCLENTLPAYSVRISNRAKYLQLKVSAQSRIEVVVPSGVALHHVPGFVAQHQQWIERTLASIKPQQCVKIERPNQILLNAVEEQWHVHYQTAKQSKVHMDFDLSQLTVWGPTEDAQINTLRNWLSQHGKSCLIPWLIKVSEELLLPFRKVSVRAQKTRWGSCSAKKHISLNRALLFMSPAAVRYLFIHELCHTKHLNHSVHFWNLVEKYEPEYKTYEGELRCASQVIPAWASSQLS</sequence>
<organism evidence="2">
    <name type="scientific">hydrothermal vent metagenome</name>
    <dbReference type="NCBI Taxonomy" id="652676"/>
    <lineage>
        <taxon>unclassified sequences</taxon>
        <taxon>metagenomes</taxon>
        <taxon>ecological metagenomes</taxon>
    </lineage>
</organism>
<gene>
    <name evidence="2" type="ORF">MNBD_GAMMA16-338</name>
</gene>
<dbReference type="CDD" id="cd07344">
    <property type="entry name" value="M48_yhfN_like"/>
    <property type="match status" value="1"/>
</dbReference>
<dbReference type="EMBL" id="UOFO01000133">
    <property type="protein sequence ID" value="VAW87835.1"/>
    <property type="molecule type" value="Genomic_DNA"/>
</dbReference>
<dbReference type="Pfam" id="PF01863">
    <property type="entry name" value="YgjP-like"/>
    <property type="match status" value="1"/>
</dbReference>
<dbReference type="Gene3D" id="3.30.2010.10">
    <property type="entry name" value="Metalloproteases ('zincins'), catalytic domain"/>
    <property type="match status" value="1"/>
</dbReference>
<dbReference type="PANTHER" id="PTHR30399">
    <property type="entry name" value="UNCHARACTERIZED PROTEIN YGJP"/>
    <property type="match status" value="1"/>
</dbReference>
<name>A0A3B0Z3E5_9ZZZZ</name>